<feature type="transmembrane region" description="Helical" evidence="1">
    <location>
        <begin position="12"/>
        <end position="42"/>
    </location>
</feature>
<gene>
    <name evidence="2" type="ORF">HMPREF9698_00898</name>
</gene>
<keyword evidence="3" id="KW-1185">Reference proteome</keyword>
<accession>K9EA75</accession>
<organism evidence="2 3">
    <name type="scientific">Alloiococcus otitis ATCC 51267</name>
    <dbReference type="NCBI Taxonomy" id="883081"/>
    <lineage>
        <taxon>Bacteria</taxon>
        <taxon>Bacillati</taxon>
        <taxon>Bacillota</taxon>
        <taxon>Bacilli</taxon>
        <taxon>Lactobacillales</taxon>
        <taxon>Carnobacteriaceae</taxon>
        <taxon>Alloiococcus</taxon>
    </lineage>
</organism>
<dbReference type="eggNOG" id="ENOG502ZV76">
    <property type="taxonomic scope" value="Bacteria"/>
</dbReference>
<dbReference type="OrthoDB" id="2168318at2"/>
<evidence type="ECO:0000256" key="1">
    <source>
        <dbReference type="SAM" id="Phobius"/>
    </source>
</evidence>
<comment type="caution">
    <text evidence="2">The sequence shown here is derived from an EMBL/GenBank/DDBJ whole genome shotgun (WGS) entry which is preliminary data.</text>
</comment>
<evidence type="ECO:0000313" key="3">
    <source>
        <dbReference type="Proteomes" id="UP000009875"/>
    </source>
</evidence>
<dbReference type="TCDB" id="9.B.117.1.5">
    <property type="family name" value="the duf4190 (duf4190) family"/>
</dbReference>
<keyword evidence="1" id="KW-0812">Transmembrane</keyword>
<evidence type="ECO:0000313" key="2">
    <source>
        <dbReference type="EMBL" id="EKU93603.1"/>
    </source>
</evidence>
<dbReference type="Proteomes" id="UP000009875">
    <property type="component" value="Unassembled WGS sequence"/>
</dbReference>
<evidence type="ECO:0008006" key="4">
    <source>
        <dbReference type="Google" id="ProtNLM"/>
    </source>
</evidence>
<name>K9EA75_9LACT</name>
<keyword evidence="1" id="KW-1133">Transmembrane helix</keyword>
<dbReference type="EMBL" id="AGXA01000018">
    <property type="protein sequence ID" value="EKU93603.1"/>
    <property type="molecule type" value="Genomic_DNA"/>
</dbReference>
<keyword evidence="1" id="KW-0472">Membrane</keyword>
<dbReference type="RefSeq" id="WP_003777801.1">
    <property type="nucleotide sequence ID" value="NZ_JH992958.1"/>
</dbReference>
<feature type="transmembrane region" description="Helical" evidence="1">
    <location>
        <begin position="48"/>
        <end position="65"/>
    </location>
</feature>
<proteinExistence type="predicted"/>
<reference evidence="2 3" key="1">
    <citation type="submission" date="2012-09" db="EMBL/GenBank/DDBJ databases">
        <title>The Genome Sequence of Alloiococcus otitis ATCC 51267.</title>
        <authorList>
            <consortium name="The Broad Institute Genome Sequencing Platform"/>
            <person name="Earl A."/>
            <person name="Ward D."/>
            <person name="Feldgarden M."/>
            <person name="Gevers D."/>
            <person name="Huys G."/>
            <person name="Walker B."/>
            <person name="Young S.K."/>
            <person name="Zeng Q."/>
            <person name="Gargeya S."/>
            <person name="Fitzgerald M."/>
            <person name="Haas B."/>
            <person name="Abouelleil A."/>
            <person name="Alvarado L."/>
            <person name="Arachchi H.M."/>
            <person name="Berlin A.M."/>
            <person name="Chapman S.B."/>
            <person name="Goldberg J."/>
            <person name="Griggs A."/>
            <person name="Gujja S."/>
            <person name="Hansen M."/>
            <person name="Howarth C."/>
            <person name="Imamovic A."/>
            <person name="Larimer J."/>
            <person name="McCowen C."/>
            <person name="Montmayeur A."/>
            <person name="Murphy C."/>
            <person name="Neiman D."/>
            <person name="Pearson M."/>
            <person name="Priest M."/>
            <person name="Roberts A."/>
            <person name="Saif S."/>
            <person name="Shea T."/>
            <person name="Sisk P."/>
            <person name="Sykes S."/>
            <person name="Wortman J."/>
            <person name="Nusbaum C."/>
            <person name="Birren B."/>
        </authorList>
    </citation>
    <scope>NUCLEOTIDE SEQUENCE [LARGE SCALE GENOMIC DNA]</scope>
    <source>
        <strain evidence="2 3">ATCC 51267</strain>
    </source>
</reference>
<dbReference type="AlphaFoldDB" id="K9EA75"/>
<protein>
    <recommendedName>
        <fullName evidence="4">DUF4190 domain-containing protein</fullName>
    </recommendedName>
</protein>
<dbReference type="HOGENOM" id="CLU_2821584_0_0_9"/>
<sequence>MLTDQQGKYIGYLAIALSIIGFFIWGIPLGIIAMILSAIGVWQSDIKGLNWNSLALGSICVIIALI</sequence>